<sequence length="340" mass="36909">MKNDIKLPAGVDPKPFNLYFDKHLSNNLGEQLKRAISNLLAIDYSLRLKSIPQLEEYVNLCGSRLKKHLDQKIILNETFSSAMTLFAIAITPENQDDEDNAKSAEQSQDAVIESVISTHFGNLSHAEQQAIRLVLKDLLNGKDGKELLTIVMSDPKLFHSIVLSAVKAKKQQQEISESVGAHLNSILVQSKALNQKVTGFKSAFAKIALAGSVIVAASIGIVVGGLALPALVLPATLYAIKYGPAFGEKIGNIVAQSVPTIVNETKNLNQLKEISKQILIDDPDLSKSTNIKNELSQEKAKELAKTLEIKPIGVAEATDLSTPERTLKQKSKSSKRGRGA</sequence>
<evidence type="ECO:0000313" key="3">
    <source>
        <dbReference type="EMBL" id="MEA0971486.1"/>
    </source>
</evidence>
<proteinExistence type="predicted"/>
<dbReference type="EMBL" id="JARJFB010000149">
    <property type="protein sequence ID" value="MEA0971486.1"/>
    <property type="molecule type" value="Genomic_DNA"/>
</dbReference>
<dbReference type="InterPro" id="IPR020180">
    <property type="entry name" value="Uncharacterised_RP853"/>
</dbReference>
<dbReference type="RefSeq" id="WP_322777392.1">
    <property type="nucleotide sequence ID" value="NZ_JARJFB010000149.1"/>
</dbReference>
<protein>
    <submittedName>
        <fullName evidence="3">RP853 family protein</fullName>
    </submittedName>
</protein>
<keyword evidence="2" id="KW-1133">Transmembrane helix</keyword>
<reference evidence="3 4" key="1">
    <citation type="submission" date="2023-03" db="EMBL/GenBank/DDBJ databases">
        <title>Host association and intracellularity evolved multiple times independently in the Rickettsiales.</title>
        <authorList>
            <person name="Castelli M."/>
            <person name="Nardi T."/>
            <person name="Gammuto L."/>
            <person name="Bellinzona G."/>
            <person name="Sabaneyeva E."/>
            <person name="Potekhin A."/>
            <person name="Serra V."/>
            <person name="Petroni G."/>
            <person name="Sassera D."/>
        </authorList>
    </citation>
    <scope>NUCLEOTIDE SEQUENCE [LARGE SCALE GENOMIC DNA]</scope>
    <source>
        <strain evidence="3 4">Sr 2-6</strain>
    </source>
</reference>
<dbReference type="Proteomes" id="UP001291687">
    <property type="component" value="Unassembled WGS sequence"/>
</dbReference>
<feature type="transmembrane region" description="Helical" evidence="2">
    <location>
        <begin position="207"/>
        <end position="240"/>
    </location>
</feature>
<gene>
    <name evidence="3" type="ORF">Megvenef_01465</name>
</gene>
<accession>A0ABU5NEB5</accession>
<keyword evidence="2" id="KW-0472">Membrane</keyword>
<dbReference type="Pfam" id="PF17542">
    <property type="entry name" value="RP853"/>
    <property type="match status" value="1"/>
</dbReference>
<evidence type="ECO:0000256" key="2">
    <source>
        <dbReference type="SAM" id="Phobius"/>
    </source>
</evidence>
<comment type="caution">
    <text evidence="3">The sequence shown here is derived from an EMBL/GenBank/DDBJ whole genome shotgun (WGS) entry which is preliminary data.</text>
</comment>
<keyword evidence="2" id="KW-0812">Transmembrane</keyword>
<evidence type="ECO:0000256" key="1">
    <source>
        <dbReference type="SAM" id="MobiDB-lite"/>
    </source>
</evidence>
<name>A0ABU5NEB5_9RICK</name>
<organism evidence="3 4">
    <name type="scientific">Candidatus Megaera venefica</name>
    <dbReference type="NCBI Taxonomy" id="2055910"/>
    <lineage>
        <taxon>Bacteria</taxon>
        <taxon>Pseudomonadati</taxon>
        <taxon>Pseudomonadota</taxon>
        <taxon>Alphaproteobacteria</taxon>
        <taxon>Rickettsiales</taxon>
        <taxon>Rickettsiaceae</taxon>
        <taxon>Candidatus Megaera</taxon>
    </lineage>
</organism>
<feature type="compositionally biased region" description="Basic residues" evidence="1">
    <location>
        <begin position="328"/>
        <end position="340"/>
    </location>
</feature>
<keyword evidence="4" id="KW-1185">Reference proteome</keyword>
<feature type="region of interest" description="Disordered" evidence="1">
    <location>
        <begin position="320"/>
        <end position="340"/>
    </location>
</feature>
<evidence type="ECO:0000313" key="4">
    <source>
        <dbReference type="Proteomes" id="UP001291687"/>
    </source>
</evidence>